<reference evidence="5" key="2">
    <citation type="submission" date="2025-09" db="UniProtKB">
        <authorList>
            <consortium name="Ensembl"/>
        </authorList>
    </citation>
    <scope>IDENTIFICATION</scope>
</reference>
<dbReference type="GeneTree" id="ENSGT00970000194160"/>
<evidence type="ECO:0000313" key="6">
    <source>
        <dbReference type="Proteomes" id="UP000594220"/>
    </source>
</evidence>
<dbReference type="SUPFAM" id="SSF48726">
    <property type="entry name" value="Immunoglobulin"/>
    <property type="match status" value="2"/>
</dbReference>
<dbReference type="InterPro" id="IPR051755">
    <property type="entry name" value="Ig-like_CS_Receptor"/>
</dbReference>
<dbReference type="Ensembl" id="ENSCPRT00005017335.1">
    <property type="protein sequence ID" value="ENSCPRP00005014765.1"/>
    <property type="gene ID" value="ENSCPRG00005010377.1"/>
</dbReference>
<dbReference type="Gene3D" id="2.60.40.10">
    <property type="entry name" value="Immunoglobulins"/>
    <property type="match status" value="2"/>
</dbReference>
<dbReference type="PANTHER" id="PTHR19971">
    <property type="entry name" value="SIGNAL-REGULATORY PROTEIN BETA"/>
    <property type="match status" value="1"/>
</dbReference>
<dbReference type="InterPro" id="IPR003597">
    <property type="entry name" value="Ig_C1-set"/>
</dbReference>
<organism evidence="5 6">
    <name type="scientific">Crocodylus porosus</name>
    <name type="common">Saltwater crocodile</name>
    <name type="synonym">Estuarine crocodile</name>
    <dbReference type="NCBI Taxonomy" id="8502"/>
    <lineage>
        <taxon>Eukaryota</taxon>
        <taxon>Metazoa</taxon>
        <taxon>Chordata</taxon>
        <taxon>Craniata</taxon>
        <taxon>Vertebrata</taxon>
        <taxon>Euteleostomi</taxon>
        <taxon>Archelosauria</taxon>
        <taxon>Archosauria</taxon>
        <taxon>Crocodylia</taxon>
        <taxon>Longirostres</taxon>
        <taxon>Crocodylidae</taxon>
        <taxon>Crocodylus</taxon>
    </lineage>
</organism>
<dbReference type="InterPro" id="IPR003006">
    <property type="entry name" value="Ig/MHC_CS"/>
</dbReference>
<dbReference type="PROSITE" id="PS00290">
    <property type="entry name" value="IG_MHC"/>
    <property type="match status" value="1"/>
</dbReference>
<dbReference type="AlphaFoldDB" id="A0A7M4EUP3"/>
<dbReference type="InterPro" id="IPR007110">
    <property type="entry name" value="Ig-like_dom"/>
</dbReference>
<proteinExistence type="predicted"/>
<feature type="transmembrane region" description="Helical" evidence="3">
    <location>
        <begin position="262"/>
        <end position="287"/>
    </location>
</feature>
<accession>A0A7M4EUP3</accession>
<evidence type="ECO:0000256" key="3">
    <source>
        <dbReference type="SAM" id="Phobius"/>
    </source>
</evidence>
<evidence type="ECO:0000259" key="4">
    <source>
        <dbReference type="PROSITE" id="PS50835"/>
    </source>
</evidence>
<dbReference type="OMA" id="TFVQVIA"/>
<keyword evidence="6" id="KW-1185">Reference proteome</keyword>
<feature type="domain" description="Ig-like" evidence="4">
    <location>
        <begin position="153"/>
        <end position="249"/>
    </location>
</feature>
<dbReference type="Proteomes" id="UP000594220">
    <property type="component" value="Unplaced"/>
</dbReference>
<reference evidence="5" key="1">
    <citation type="submission" date="2025-08" db="UniProtKB">
        <authorList>
            <consortium name="Ensembl"/>
        </authorList>
    </citation>
    <scope>IDENTIFICATION</scope>
</reference>
<dbReference type="CDD" id="cd00098">
    <property type="entry name" value="IgC1"/>
    <property type="match status" value="1"/>
</dbReference>
<evidence type="ECO:0000256" key="1">
    <source>
        <dbReference type="ARBA" id="ARBA00023157"/>
    </source>
</evidence>
<sequence length="333" mass="37325">MCFFQMLFRKLQWSKGKAILPVLLICALFSSSGLHQDASTARRKNVVSLQGKMVKMECMHISNAPEGLILTLRRNGTPAELCYLQFGNFSIWNRVCKGSVTLEYDHHTSWVYAVIQKVSVNDSGVYSCTLESMIPPPVKTLDYTYICLTVSAPPVVELSLVSPFFNNCESTLTCCAWDFYPQDIQFSWYKDGELITNTSKNDSLFPSSNGSYSYISNLIISHSDWSRSVQFSCQVNHSALESPVVKHISLPRAEKDPSELPVWIPAAVLAGILMILVVAILAMILIFRSKTTSQSSADRVMPETVVMQLPQECQREKCHTTYALLNYYPGSTL</sequence>
<keyword evidence="3" id="KW-1133">Transmembrane helix</keyword>
<protein>
    <recommendedName>
        <fullName evidence="4">Ig-like domain-containing protein</fullName>
    </recommendedName>
</protein>
<keyword evidence="3" id="KW-0472">Membrane</keyword>
<dbReference type="SMART" id="SM00407">
    <property type="entry name" value="IGc1"/>
    <property type="match status" value="1"/>
</dbReference>
<evidence type="ECO:0000256" key="2">
    <source>
        <dbReference type="ARBA" id="ARBA00023180"/>
    </source>
</evidence>
<evidence type="ECO:0000313" key="5">
    <source>
        <dbReference type="Ensembl" id="ENSCPRP00005014765.1"/>
    </source>
</evidence>
<dbReference type="InterPro" id="IPR013783">
    <property type="entry name" value="Ig-like_fold"/>
</dbReference>
<dbReference type="FunFam" id="2.60.40.10:FF:000283">
    <property type="entry name" value="Immunoglobulin kappa constant"/>
    <property type="match status" value="1"/>
</dbReference>
<name>A0A7M4EUP3_CROPO</name>
<keyword evidence="2" id="KW-0325">Glycoprotein</keyword>
<dbReference type="PROSITE" id="PS50835">
    <property type="entry name" value="IG_LIKE"/>
    <property type="match status" value="1"/>
</dbReference>
<keyword evidence="1" id="KW-1015">Disulfide bond</keyword>
<keyword evidence="3" id="KW-0812">Transmembrane</keyword>
<dbReference type="InterPro" id="IPR036179">
    <property type="entry name" value="Ig-like_dom_sf"/>
</dbReference>
<dbReference type="Pfam" id="PF07654">
    <property type="entry name" value="C1-set"/>
    <property type="match status" value="1"/>
</dbReference>